<dbReference type="CDD" id="cd08604">
    <property type="entry name" value="GDPD_SHV3_repeat_2"/>
    <property type="match status" value="1"/>
</dbReference>
<keyword evidence="5" id="KW-0378">Hydrolase</keyword>
<evidence type="ECO:0000256" key="4">
    <source>
        <dbReference type="ARBA" id="ARBA00022798"/>
    </source>
</evidence>
<keyword evidence="4" id="KW-0319">Glycerol metabolism</keyword>
<dbReference type="Gene3D" id="3.20.20.190">
    <property type="entry name" value="Phosphatidylinositol (PI) phosphodiesterase"/>
    <property type="match status" value="3"/>
</dbReference>
<evidence type="ECO:0000313" key="11">
    <source>
        <dbReference type="EMBL" id="SPC84741.1"/>
    </source>
</evidence>
<dbReference type="GO" id="GO:0006629">
    <property type="term" value="P:lipid metabolic process"/>
    <property type="evidence" value="ECO:0007669"/>
    <property type="project" value="InterPro"/>
</dbReference>
<dbReference type="AlphaFoldDB" id="A0A2N9FCX5"/>
<feature type="compositionally biased region" description="Polar residues" evidence="8">
    <location>
        <begin position="598"/>
        <end position="619"/>
    </location>
</feature>
<dbReference type="InterPro" id="IPR017946">
    <property type="entry name" value="PLC-like_Pdiesterase_TIM-brl"/>
</dbReference>
<accession>A0A2N9FCX5</accession>
<evidence type="ECO:0000256" key="6">
    <source>
        <dbReference type="ARBA" id="ARBA00023180"/>
    </source>
</evidence>
<gene>
    <name evidence="11" type="ORF">FSB_LOCUS12623</name>
</gene>
<reference evidence="11" key="1">
    <citation type="submission" date="2018-02" db="EMBL/GenBank/DDBJ databases">
        <authorList>
            <person name="Cohen D.B."/>
            <person name="Kent A.D."/>
        </authorList>
    </citation>
    <scope>NUCLEOTIDE SEQUENCE</scope>
</reference>
<dbReference type="PANTHER" id="PTHR43620:SF7">
    <property type="entry name" value="GLYCEROPHOSPHODIESTER PHOSPHODIESTERASE GDPD5-RELATED"/>
    <property type="match status" value="1"/>
</dbReference>
<dbReference type="SUPFAM" id="SSF51695">
    <property type="entry name" value="PLC-like phosphodiesterases"/>
    <property type="match status" value="2"/>
</dbReference>
<dbReference type="PROSITE" id="PS51704">
    <property type="entry name" value="GP_PDE"/>
    <property type="match status" value="2"/>
</dbReference>
<sequence>MCDSRARTLFLLLLHSVLLALVSAQGSKWPTLSGNPPLVIAHGGFSGIFPDSSSYAYSLATVVSVPNVVLWCDVQLTKDGVGICAADVKLDNATDIGSIFKNAVRLICLMGPYQRMVFRGFHLQRASNGLLCGYIDQATRFLVEHSGPTEIEPSTNQTYGSLLKNLTFIKTFASGILIPKAYIWPVDATDYLLPHTSVVVDAHKVGLEVFASDFANDVPFSISYSYDPITEFLNYIDNGNFSVDGVLADFPITPSEAIGCFAHLGKNAKAQAKPLVISKNGASGDYPGCTDLSYAKAIDDLVDVLDCPVQLAKDGTPFCMSSINLIDSTTVAQSSFSNLTRSIPAIKSGSGIFTFSLTWNQIQSLQPSIANPYAGFRLFRNPKFKNAGKYLTLSEFLALSKNASSLTGVLISIENAAYLAEELGLSVTQAVKDALSKANYDNKVAPRVMIQSSNSSVLMQFKDKTKYERVYMVEENIRDALNSTVEDIKQFADSVTVSKTSVFPENMAFVTGVTDIVSKLQSFKLPVYVETFSNEFVSQAWDFFSDATVEINSYVTGVNVDGVITDFPKTAARYKTEAPYPVLTDSDVMEPPLPSATRAPTPSPGGSNSTASPPTPRNGQPKITSCFFLPYLAMLLSAIFLV</sequence>
<evidence type="ECO:0000256" key="8">
    <source>
        <dbReference type="SAM" id="MobiDB-lite"/>
    </source>
</evidence>
<dbReference type="InterPro" id="IPR030395">
    <property type="entry name" value="GP_PDE_dom"/>
</dbReference>
<evidence type="ECO:0000256" key="5">
    <source>
        <dbReference type="ARBA" id="ARBA00022801"/>
    </source>
</evidence>
<feature type="signal peptide" evidence="9">
    <location>
        <begin position="1"/>
        <end position="24"/>
    </location>
</feature>
<evidence type="ECO:0000256" key="9">
    <source>
        <dbReference type="SAM" id="SignalP"/>
    </source>
</evidence>
<keyword evidence="6" id="KW-0325">Glycoprotein</keyword>
<dbReference type="EMBL" id="OIVN01000731">
    <property type="protein sequence ID" value="SPC84741.1"/>
    <property type="molecule type" value="Genomic_DNA"/>
</dbReference>
<feature type="region of interest" description="Disordered" evidence="8">
    <location>
        <begin position="583"/>
        <end position="619"/>
    </location>
</feature>
<dbReference type="FunFam" id="3.20.20.190:FF:000011">
    <property type="entry name" value="Glycerophosphodiester phosphodiesterase GDPDL3"/>
    <property type="match status" value="1"/>
</dbReference>
<organism evidence="11">
    <name type="scientific">Fagus sylvatica</name>
    <name type="common">Beechnut</name>
    <dbReference type="NCBI Taxonomy" id="28930"/>
    <lineage>
        <taxon>Eukaryota</taxon>
        <taxon>Viridiplantae</taxon>
        <taxon>Streptophyta</taxon>
        <taxon>Embryophyta</taxon>
        <taxon>Tracheophyta</taxon>
        <taxon>Spermatophyta</taxon>
        <taxon>Magnoliopsida</taxon>
        <taxon>eudicotyledons</taxon>
        <taxon>Gunneridae</taxon>
        <taxon>Pentapetalae</taxon>
        <taxon>rosids</taxon>
        <taxon>fabids</taxon>
        <taxon>Fagales</taxon>
        <taxon>Fagaceae</taxon>
        <taxon>Fagus</taxon>
    </lineage>
</organism>
<evidence type="ECO:0000256" key="7">
    <source>
        <dbReference type="ARBA" id="ARBA00047512"/>
    </source>
</evidence>
<keyword evidence="3 9" id="KW-0732">Signal</keyword>
<dbReference type="EC" id="3.1.4.46" evidence="2"/>
<dbReference type="PANTHER" id="PTHR43620">
    <property type="entry name" value="GLYCEROPHOSPHORYL DIESTER PHOSPHODIESTERASE"/>
    <property type="match status" value="1"/>
</dbReference>
<evidence type="ECO:0000259" key="10">
    <source>
        <dbReference type="PROSITE" id="PS51704"/>
    </source>
</evidence>
<evidence type="ECO:0000256" key="2">
    <source>
        <dbReference type="ARBA" id="ARBA00012247"/>
    </source>
</evidence>
<dbReference type="Pfam" id="PF03009">
    <property type="entry name" value="GDPD"/>
    <property type="match status" value="1"/>
</dbReference>
<comment type="similarity">
    <text evidence="1">Belongs to the glycerophosphoryl diester phosphodiesterase family.</text>
</comment>
<evidence type="ECO:0000256" key="1">
    <source>
        <dbReference type="ARBA" id="ARBA00007277"/>
    </source>
</evidence>
<evidence type="ECO:0000256" key="3">
    <source>
        <dbReference type="ARBA" id="ARBA00022729"/>
    </source>
</evidence>
<feature type="domain" description="GP-PDE" evidence="10">
    <location>
        <begin position="274"/>
        <end position="575"/>
    </location>
</feature>
<feature type="chain" id="PRO_5014731369" description="glycerophosphodiester phosphodiesterase" evidence="9">
    <location>
        <begin position="25"/>
        <end position="642"/>
    </location>
</feature>
<protein>
    <recommendedName>
        <fullName evidence="2">glycerophosphodiester phosphodiesterase</fullName>
        <ecNumber evidence="2">3.1.4.46</ecNumber>
    </recommendedName>
</protein>
<comment type="catalytic activity">
    <reaction evidence="7">
        <text>a sn-glycero-3-phosphodiester + H2O = an alcohol + sn-glycerol 3-phosphate + H(+)</text>
        <dbReference type="Rhea" id="RHEA:12969"/>
        <dbReference type="ChEBI" id="CHEBI:15377"/>
        <dbReference type="ChEBI" id="CHEBI:15378"/>
        <dbReference type="ChEBI" id="CHEBI:30879"/>
        <dbReference type="ChEBI" id="CHEBI:57597"/>
        <dbReference type="ChEBI" id="CHEBI:83408"/>
        <dbReference type="EC" id="3.1.4.46"/>
    </reaction>
</comment>
<dbReference type="GO" id="GO:0008889">
    <property type="term" value="F:glycerophosphodiester phosphodiesterase activity"/>
    <property type="evidence" value="ECO:0007669"/>
    <property type="project" value="UniProtKB-EC"/>
</dbReference>
<feature type="domain" description="GP-PDE" evidence="10">
    <location>
        <begin position="37"/>
        <end position="281"/>
    </location>
</feature>
<proteinExistence type="inferred from homology"/>
<name>A0A2N9FCX5_FAGSY</name>
<dbReference type="GO" id="GO:0006071">
    <property type="term" value="P:glycerol metabolic process"/>
    <property type="evidence" value="ECO:0007669"/>
    <property type="project" value="UniProtKB-KW"/>
</dbReference>